<evidence type="ECO:0000313" key="1">
    <source>
        <dbReference type="EMBL" id="MBB5746382.1"/>
    </source>
</evidence>
<dbReference type="EC" id="2.7.1.58" evidence="1"/>
<accession>A0A7W9FEI9</accession>
<dbReference type="GO" id="GO:0008671">
    <property type="term" value="F:2-dehydro-3-deoxygalactonokinase activity"/>
    <property type="evidence" value="ECO:0007669"/>
    <property type="project" value="UniProtKB-EC"/>
</dbReference>
<proteinExistence type="predicted"/>
<dbReference type="Pfam" id="PF05035">
    <property type="entry name" value="DGOK"/>
    <property type="match status" value="1"/>
</dbReference>
<dbReference type="Proteomes" id="UP000545037">
    <property type="component" value="Unassembled WGS sequence"/>
</dbReference>
<dbReference type="Gene3D" id="3.30.420.310">
    <property type="entry name" value="2-keto-3-deoxy-galactonokinase, C-terminal domain"/>
    <property type="match status" value="1"/>
</dbReference>
<reference evidence="1 2" key="1">
    <citation type="submission" date="2020-08" db="EMBL/GenBank/DDBJ databases">
        <title>Genomic Encyclopedia of Type Strains, Phase IV (KMG-IV): sequencing the most valuable type-strain genomes for metagenomic binning, comparative biology and taxonomic classification.</title>
        <authorList>
            <person name="Goeker M."/>
        </authorList>
    </citation>
    <scope>NUCLEOTIDE SEQUENCE [LARGE SCALE GENOMIC DNA]</scope>
    <source>
        <strain evidence="1 2">DSM 4737</strain>
    </source>
</reference>
<keyword evidence="1" id="KW-0808">Transferase</keyword>
<dbReference type="AlphaFoldDB" id="A0A7W9FEI9"/>
<dbReference type="RefSeq" id="WP_183213355.1">
    <property type="nucleotide sequence ID" value="NZ_JACHOR010000003.1"/>
</dbReference>
<comment type="caution">
    <text evidence="1">The sequence shown here is derived from an EMBL/GenBank/DDBJ whole genome shotgun (WGS) entry which is preliminary data.</text>
</comment>
<keyword evidence="1" id="KW-0418">Kinase</keyword>
<protein>
    <submittedName>
        <fullName evidence="1">2-dehydro-3-deoxygalactonokinase</fullName>
        <ecNumber evidence="1">2.7.1.58</ecNumber>
    </submittedName>
</protein>
<sequence>MPSGGEVKVAGDGAALVGVDWGTTNLRVMRIGEGGHVLASRTDPRGGGGLGPGDFARVLDEVGEGWLTDRLPILVCGMAGARGRWREVAYLPEPAGIADLTKGLVSPDGRPEVRLVPGLKAMAGGRMVDVMRGEETQAMGLDLGDGNHRILAPGTHSKWIDAQQGRILDHRTFMTGELFSAIRRGTILGAGMGETGTHPDAFAAGVTRGLDDPALTAALFSVRVEALADRLSPEAAADYLSGLLIGAEVAAHGTDRETPVTLVGTGLLNDRYSVALQMAGFADVRIADGDTATARGLWRIHEASQ</sequence>
<dbReference type="InterPro" id="IPR042258">
    <property type="entry name" value="DGOK_N"/>
</dbReference>
<keyword evidence="2" id="KW-1185">Reference proteome</keyword>
<evidence type="ECO:0000313" key="2">
    <source>
        <dbReference type="Proteomes" id="UP000545037"/>
    </source>
</evidence>
<dbReference type="InterPro" id="IPR042257">
    <property type="entry name" value="DGOK_C"/>
</dbReference>
<dbReference type="Gene3D" id="3.30.420.300">
    <property type="entry name" value="2-keto-3-deoxy-galactonokinase, substrate binding domain"/>
    <property type="match status" value="1"/>
</dbReference>
<dbReference type="InterPro" id="IPR007729">
    <property type="entry name" value="DGOK"/>
</dbReference>
<dbReference type="EMBL" id="JACHOR010000003">
    <property type="protein sequence ID" value="MBB5746382.1"/>
    <property type="molecule type" value="Genomic_DNA"/>
</dbReference>
<gene>
    <name evidence="1" type="ORF">GGR13_001986</name>
</gene>
<dbReference type="GO" id="GO:0034194">
    <property type="term" value="P:D-galactonate catabolic process"/>
    <property type="evidence" value="ECO:0007669"/>
    <property type="project" value="InterPro"/>
</dbReference>
<name>A0A7W9FEI9_9CAUL</name>
<organism evidence="1 2">
    <name type="scientific">Brevundimonas variabilis</name>
    <dbReference type="NCBI Taxonomy" id="74312"/>
    <lineage>
        <taxon>Bacteria</taxon>
        <taxon>Pseudomonadati</taxon>
        <taxon>Pseudomonadota</taxon>
        <taxon>Alphaproteobacteria</taxon>
        <taxon>Caulobacterales</taxon>
        <taxon>Caulobacteraceae</taxon>
        <taxon>Brevundimonas</taxon>
    </lineage>
</organism>